<feature type="region of interest" description="Disordered" evidence="1">
    <location>
        <begin position="1"/>
        <end position="88"/>
    </location>
</feature>
<organism evidence="2 3">
    <name type="scientific">Corynebacterium aurimucosum</name>
    <dbReference type="NCBI Taxonomy" id="169292"/>
    <lineage>
        <taxon>Bacteria</taxon>
        <taxon>Bacillati</taxon>
        <taxon>Actinomycetota</taxon>
        <taxon>Actinomycetes</taxon>
        <taxon>Mycobacteriales</taxon>
        <taxon>Corynebacteriaceae</taxon>
        <taxon>Corynebacterium</taxon>
    </lineage>
</organism>
<feature type="compositionally biased region" description="Basic and acidic residues" evidence="1">
    <location>
        <begin position="36"/>
        <end position="47"/>
    </location>
</feature>
<dbReference type="RefSeq" id="WP_158381654.1">
    <property type="nucleotide sequence ID" value="NZ_VMTX01000009.1"/>
</dbReference>
<name>A0A558IPG7_9CORY</name>
<sequence length="179" mass="19508">MSKSIPATNVDGQEPEANTNQPDTSQQDQQGTSQEQDSKPQMSREDLEAALAKARKESAAHRIERNKARAELEEKRKANSSDSDRLAALEKELAESRIQAARAQVAKETGLPENLITGDNAEEMAEHASSIQEHINKLVEAAVTEKLGANPPMPVVRGEAAGGQPQSDEDWLRKAFLSK</sequence>
<feature type="compositionally biased region" description="Polar residues" evidence="1">
    <location>
        <begin position="1"/>
        <end position="11"/>
    </location>
</feature>
<protein>
    <recommendedName>
        <fullName evidence="4">DUF4355 domain-containing protein</fullName>
    </recommendedName>
</protein>
<evidence type="ECO:0008006" key="4">
    <source>
        <dbReference type="Google" id="ProtNLM"/>
    </source>
</evidence>
<feature type="region of interest" description="Disordered" evidence="1">
    <location>
        <begin position="150"/>
        <end position="179"/>
    </location>
</feature>
<dbReference type="EMBL" id="VMTX01000009">
    <property type="protein sequence ID" value="TVU83301.1"/>
    <property type="molecule type" value="Genomic_DNA"/>
</dbReference>
<evidence type="ECO:0000313" key="3">
    <source>
        <dbReference type="Proteomes" id="UP000320648"/>
    </source>
</evidence>
<evidence type="ECO:0000256" key="1">
    <source>
        <dbReference type="SAM" id="MobiDB-lite"/>
    </source>
</evidence>
<gene>
    <name evidence="2" type="ORF">FQN05_07385</name>
</gene>
<feature type="compositionally biased region" description="Low complexity" evidence="1">
    <location>
        <begin position="19"/>
        <end position="35"/>
    </location>
</feature>
<comment type="caution">
    <text evidence="2">The sequence shown here is derived from an EMBL/GenBank/DDBJ whole genome shotgun (WGS) entry which is preliminary data.</text>
</comment>
<evidence type="ECO:0000313" key="2">
    <source>
        <dbReference type="EMBL" id="TVU83301.1"/>
    </source>
</evidence>
<dbReference type="Proteomes" id="UP000320648">
    <property type="component" value="Unassembled WGS sequence"/>
</dbReference>
<accession>A0A558IPG7</accession>
<reference evidence="2 3" key="1">
    <citation type="submission" date="2019-07" db="EMBL/GenBank/DDBJ databases">
        <title>Draft genome of C. aurimucosum strain 15-4290.</title>
        <authorList>
            <person name="Pacheco L.G.C."/>
            <person name="Aguiar E.R.G.R."/>
            <person name="Navas J."/>
            <person name="Santos C.S."/>
            <person name="Rocha D.J.P.G."/>
        </authorList>
    </citation>
    <scope>NUCLEOTIDE SEQUENCE [LARGE SCALE GENOMIC DNA]</scope>
    <source>
        <strain evidence="2 3">15-4290</strain>
    </source>
</reference>
<dbReference type="AlphaFoldDB" id="A0A558IPG7"/>
<feature type="compositionally biased region" description="Basic and acidic residues" evidence="1">
    <location>
        <begin position="54"/>
        <end position="88"/>
    </location>
</feature>
<proteinExistence type="predicted"/>